<organism evidence="6 7">
    <name type="scientific">Thermincola potens (strain JR)</name>
    <dbReference type="NCBI Taxonomy" id="635013"/>
    <lineage>
        <taxon>Bacteria</taxon>
        <taxon>Bacillati</taxon>
        <taxon>Bacillota</taxon>
        <taxon>Clostridia</taxon>
        <taxon>Eubacteriales</taxon>
        <taxon>Thermincolaceae</taxon>
        <taxon>Thermincola</taxon>
    </lineage>
</organism>
<evidence type="ECO:0000256" key="3">
    <source>
        <dbReference type="ARBA" id="ARBA00024867"/>
    </source>
</evidence>
<feature type="domain" description="Response regulatory" evidence="5">
    <location>
        <begin position="6"/>
        <end position="120"/>
    </location>
</feature>
<dbReference type="eggNOG" id="COG2204">
    <property type="taxonomic scope" value="Bacteria"/>
</dbReference>
<dbReference type="KEGG" id="tjr:TherJR_2919"/>
<feature type="modified residue" description="4-aspartylphosphate" evidence="4">
    <location>
        <position position="55"/>
    </location>
</feature>
<keyword evidence="2 4" id="KW-0597">Phosphoprotein</keyword>
<dbReference type="HOGENOM" id="CLU_000445_69_8_9"/>
<sequence length="133" mass="15343">MTKKVELLVVDDQMGVRRLLFEAFRQDDYNVELAGSGLEAIDKIKQKKPDVILMDMKMPGMNGLETLKEIKKLDFNPNIIMMTAYGEVDIVSEAMNLGVKEYVTKPFDINELREMVKKVVENSERPVRKFVRC</sequence>
<dbReference type="PANTHER" id="PTHR44591">
    <property type="entry name" value="STRESS RESPONSE REGULATOR PROTEIN 1"/>
    <property type="match status" value="1"/>
</dbReference>
<evidence type="ECO:0000313" key="7">
    <source>
        <dbReference type="Proteomes" id="UP000002377"/>
    </source>
</evidence>
<evidence type="ECO:0000259" key="5">
    <source>
        <dbReference type="PROSITE" id="PS50110"/>
    </source>
</evidence>
<dbReference type="InterPro" id="IPR050595">
    <property type="entry name" value="Bact_response_regulator"/>
</dbReference>
<keyword evidence="7" id="KW-1185">Reference proteome</keyword>
<dbReference type="Proteomes" id="UP000002377">
    <property type="component" value="Chromosome"/>
</dbReference>
<dbReference type="Gene3D" id="3.40.50.2300">
    <property type="match status" value="1"/>
</dbReference>
<dbReference type="PROSITE" id="PS50110">
    <property type="entry name" value="RESPONSE_REGULATORY"/>
    <property type="match status" value="1"/>
</dbReference>
<accession>D5XDK5</accession>
<name>D5XDK5_THEPJ</name>
<evidence type="ECO:0000256" key="1">
    <source>
        <dbReference type="ARBA" id="ARBA00018672"/>
    </source>
</evidence>
<dbReference type="SUPFAM" id="SSF52172">
    <property type="entry name" value="CheY-like"/>
    <property type="match status" value="1"/>
</dbReference>
<dbReference type="RefSeq" id="WP_013121741.1">
    <property type="nucleotide sequence ID" value="NC_014152.1"/>
</dbReference>
<dbReference type="STRING" id="635013.TherJR_2919"/>
<reference evidence="6 7" key="1">
    <citation type="submission" date="2010-05" db="EMBL/GenBank/DDBJ databases">
        <title>Complete sequence of Thermincola sp. JR.</title>
        <authorList>
            <consortium name="US DOE Joint Genome Institute"/>
            <person name="Lucas S."/>
            <person name="Copeland A."/>
            <person name="Lapidus A."/>
            <person name="Cheng J.-F."/>
            <person name="Bruce D."/>
            <person name="Goodwin L."/>
            <person name="Pitluck S."/>
            <person name="Chertkov O."/>
            <person name="Detter J.C."/>
            <person name="Han C."/>
            <person name="Tapia R."/>
            <person name="Land M."/>
            <person name="Hauser L."/>
            <person name="Kyrpides N."/>
            <person name="Mikhailova N."/>
            <person name="Hazen T.C."/>
            <person name="Woyke T."/>
        </authorList>
    </citation>
    <scope>NUCLEOTIDE SEQUENCE [LARGE SCALE GENOMIC DNA]</scope>
    <source>
        <strain evidence="6 7">JR</strain>
    </source>
</reference>
<dbReference type="Pfam" id="PF00072">
    <property type="entry name" value="Response_reg"/>
    <property type="match status" value="1"/>
</dbReference>
<evidence type="ECO:0000256" key="2">
    <source>
        <dbReference type="ARBA" id="ARBA00022553"/>
    </source>
</evidence>
<proteinExistence type="predicted"/>
<protein>
    <recommendedName>
        <fullName evidence="1">Stage 0 sporulation protein A homolog</fullName>
    </recommendedName>
</protein>
<dbReference type="SMART" id="SM00448">
    <property type="entry name" value="REC"/>
    <property type="match status" value="1"/>
</dbReference>
<comment type="function">
    <text evidence="3">May play the central regulatory role in sporulation. It may be an element of the effector pathway responsible for the activation of sporulation genes in response to nutritional stress. Spo0A may act in concert with spo0H (a sigma factor) to control the expression of some genes that are critical to the sporulation process.</text>
</comment>
<evidence type="ECO:0000256" key="4">
    <source>
        <dbReference type="PROSITE-ProRule" id="PRU00169"/>
    </source>
</evidence>
<dbReference type="PANTHER" id="PTHR44591:SF3">
    <property type="entry name" value="RESPONSE REGULATORY DOMAIN-CONTAINING PROTEIN"/>
    <property type="match status" value="1"/>
</dbReference>
<evidence type="ECO:0000313" key="6">
    <source>
        <dbReference type="EMBL" id="ADG83751.1"/>
    </source>
</evidence>
<gene>
    <name evidence="6" type="ordered locus">TherJR_2919</name>
</gene>
<dbReference type="CDD" id="cd17536">
    <property type="entry name" value="REC_YesN-like"/>
    <property type="match status" value="1"/>
</dbReference>
<dbReference type="AlphaFoldDB" id="D5XDK5"/>
<dbReference type="EMBL" id="CP002028">
    <property type="protein sequence ID" value="ADG83751.1"/>
    <property type="molecule type" value="Genomic_DNA"/>
</dbReference>
<dbReference type="InterPro" id="IPR001789">
    <property type="entry name" value="Sig_transdc_resp-reg_receiver"/>
</dbReference>
<dbReference type="InterPro" id="IPR011006">
    <property type="entry name" value="CheY-like_superfamily"/>
</dbReference>
<dbReference type="GO" id="GO:0000160">
    <property type="term" value="P:phosphorelay signal transduction system"/>
    <property type="evidence" value="ECO:0007669"/>
    <property type="project" value="InterPro"/>
</dbReference>